<comment type="similarity">
    <text evidence="9">Belongs to the Sph1/Sph2 family.</text>
</comment>
<evidence type="ECO:0000256" key="8">
    <source>
        <dbReference type="ARBA" id="ARBA00023204"/>
    </source>
</evidence>
<dbReference type="Proteomes" id="UP000075398">
    <property type="component" value="Unassembled WGS sequence"/>
</dbReference>
<feature type="binding site" evidence="10">
    <location>
        <position position="443"/>
    </location>
    <ligand>
        <name>Zn(2+)</name>
        <dbReference type="ChEBI" id="CHEBI:29105"/>
    </ligand>
</feature>
<accession>A0A150J514</accession>
<feature type="binding site" evidence="10">
    <location>
        <position position="440"/>
    </location>
    <ligand>
        <name>Zn(2+)</name>
        <dbReference type="ChEBI" id="CHEBI:29105"/>
    </ligand>
</feature>
<dbReference type="Gene3D" id="3.40.50.300">
    <property type="entry name" value="P-loop containing nucleotide triphosphate hydrolases"/>
    <property type="match status" value="2"/>
</dbReference>
<name>A0A150J514_9EURY</name>
<dbReference type="PATRIC" id="fig|1705409.3.peg.1039"/>
<feature type="coiled-coil region" evidence="11">
    <location>
        <begin position="326"/>
        <end position="413"/>
    </location>
</feature>
<evidence type="ECO:0000313" key="14">
    <source>
        <dbReference type="Proteomes" id="UP000075398"/>
    </source>
</evidence>
<keyword evidence="3" id="KW-0227">DNA damage</keyword>
<dbReference type="PANTHER" id="PTHR32114">
    <property type="entry name" value="ABC TRANSPORTER ABCH.3"/>
    <property type="match status" value="1"/>
</dbReference>
<dbReference type="GO" id="GO:0016887">
    <property type="term" value="F:ATP hydrolysis activity"/>
    <property type="evidence" value="ECO:0007669"/>
    <property type="project" value="InterPro"/>
</dbReference>
<evidence type="ECO:0000256" key="6">
    <source>
        <dbReference type="ARBA" id="ARBA00022840"/>
    </source>
</evidence>
<sequence length="855" mass="99321">MKLIALEMLNIRSYQHQKIDFPEGSFLLSGDIGFGKSTILLAIEFALFGLGDIMASSLLRRGEREGMVRLEFELDGKKVIVGRSLQKKGEAISQNTGYISIDGNRQEMTPTELKAEILTILGYPRELFSKQKNPIYRYTVYTPQEEMKQILLSKRDDRMEILRRIFGVDRYKTIRDNSNNLRLELKRNASSYDLLSKGLNEKNEELKIISEKKENLTKEVYEIKKSLEHFKAKELVLTKKSEEIDDKYKRSQELSKEIAVKEGEFKTYDDNLLSLDMKIKQILADRVGIDPEKEIISIEKDIKSILDSLSKSKEKKELFNNYKIKAGKLEVDLSNKNKMLDQLSKEIKSKEDELSSLKTTYGRNAEDIRTEISRLQKNIEGIYQRKEGIDKEIDSLLKSKERYNTKISEYKENNSLILGGIRSLENDISSLSDLKGIALCPLCKQNISEGHRQSEISRIHKEKNSLEINLNETKELIKKVETKLKQIDSDLENKSIKLINSEKEKILKLEQLIKEIETFNLLTKESNDLKSQLKILNEELSNTLLEQKQILDEIQKLAPVEVEINELEKRKDSSLELLSIYKEALSLKKDIKILSDKKNVLFRAINTLKEKQKEFLGIDLEKQAISQELKIITDEKIKKEREEAQKSKEIELIGNDFLRISKEIKEKKKYVHVKEKLERMVNWIDTYFISLMETMEKEFMESLRIQFESYFSKWLENLLEGDEIQVTIDEEFTPILRQEGFDADYDSLSGGERTSVALAYRLALNRIINNLVDEIKTQDLIILDEPTDGFSRKQLDRVRDVLDMLGMNQVIIVSHEPEIESYVDHVLRVTKRDGVSRVETQGTFSKTTVEFDIQK</sequence>
<evidence type="ECO:0000256" key="3">
    <source>
        <dbReference type="ARBA" id="ARBA00022763"/>
    </source>
</evidence>
<reference evidence="13 14" key="1">
    <citation type="journal article" date="2016" name="ISME J.">
        <title>Chasing the elusive Euryarchaeota class WSA2: genomes reveal a uniquely fastidious methyl-reducing methanogen.</title>
        <authorList>
            <person name="Nobu M.K."/>
            <person name="Narihiro T."/>
            <person name="Kuroda K."/>
            <person name="Mei R."/>
            <person name="Liu W.T."/>
        </authorList>
    </citation>
    <scope>NUCLEOTIDE SEQUENCE [LARGE SCALE GENOMIC DNA]</scope>
    <source>
        <strain evidence="13">U1lsi0528_Bin055</strain>
    </source>
</reference>
<keyword evidence="4" id="KW-0378">Hydrolase</keyword>
<evidence type="ECO:0000256" key="11">
    <source>
        <dbReference type="SAM" id="Coils"/>
    </source>
</evidence>
<gene>
    <name evidence="13" type="ORF">AMQ22_01007</name>
</gene>
<evidence type="ECO:0000256" key="10">
    <source>
        <dbReference type="PROSITE-ProRule" id="PRU00471"/>
    </source>
</evidence>
<proteinExistence type="inferred from homology"/>
<feature type="domain" description="Zinc-hook" evidence="12">
    <location>
        <begin position="393"/>
        <end position="492"/>
    </location>
</feature>
<evidence type="ECO:0000256" key="1">
    <source>
        <dbReference type="ARBA" id="ARBA00022723"/>
    </source>
</evidence>
<evidence type="ECO:0000313" key="13">
    <source>
        <dbReference type="EMBL" id="KYC52064.1"/>
    </source>
</evidence>
<dbReference type="EMBL" id="LNGC01000035">
    <property type="protein sequence ID" value="KYC52064.1"/>
    <property type="molecule type" value="Genomic_DNA"/>
</dbReference>
<organism evidence="13 14">
    <name type="scientific">Candidatus Methanofastidiosum methylothiophilum</name>
    <dbReference type="NCBI Taxonomy" id="1705564"/>
    <lineage>
        <taxon>Archaea</taxon>
        <taxon>Methanobacteriati</taxon>
        <taxon>Methanobacteriota</taxon>
        <taxon>Stenosarchaea group</taxon>
        <taxon>Candidatus Methanofastidiosia</taxon>
        <taxon>Candidatus Methanofastidiosales</taxon>
        <taxon>Candidatus Methanofastidiosaceae</taxon>
        <taxon>Candidatus Methanofastidiosum</taxon>
    </lineage>
</organism>
<evidence type="ECO:0000256" key="4">
    <source>
        <dbReference type="ARBA" id="ARBA00022801"/>
    </source>
</evidence>
<dbReference type="Pfam" id="PF13476">
    <property type="entry name" value="AAA_23"/>
    <property type="match status" value="1"/>
</dbReference>
<dbReference type="AlphaFoldDB" id="A0A150J514"/>
<dbReference type="SUPFAM" id="SSF52540">
    <property type="entry name" value="P-loop containing nucleoside triphosphate hydrolases"/>
    <property type="match status" value="2"/>
</dbReference>
<keyword evidence="2" id="KW-0547">Nucleotide-binding</keyword>
<dbReference type="SUPFAM" id="SSF75712">
    <property type="entry name" value="Rad50 coiled-coil Zn hook"/>
    <property type="match status" value="1"/>
</dbReference>
<keyword evidence="1 10" id="KW-0479">Metal-binding</keyword>
<keyword evidence="6" id="KW-0067">ATP-binding</keyword>
<keyword evidence="8" id="KW-0234">DNA repair</keyword>
<dbReference type="PROSITE" id="PS51131">
    <property type="entry name" value="ZN_HOOK"/>
    <property type="match status" value="1"/>
</dbReference>
<dbReference type="InterPro" id="IPR027417">
    <property type="entry name" value="P-loop_NTPase"/>
</dbReference>
<dbReference type="GO" id="GO:0046872">
    <property type="term" value="F:metal ion binding"/>
    <property type="evidence" value="ECO:0007669"/>
    <property type="project" value="UniProtKB-UniRule"/>
</dbReference>
<evidence type="ECO:0000256" key="9">
    <source>
        <dbReference type="ARBA" id="ARBA00049666"/>
    </source>
</evidence>
<dbReference type="InterPro" id="IPR013134">
    <property type="entry name" value="Zn_hook_RAD50"/>
</dbReference>
<evidence type="ECO:0000256" key="5">
    <source>
        <dbReference type="ARBA" id="ARBA00022833"/>
    </source>
</evidence>
<feature type="coiled-coil region" evidence="11">
    <location>
        <begin position="456"/>
        <end position="584"/>
    </location>
</feature>
<evidence type="ECO:0000256" key="2">
    <source>
        <dbReference type="ARBA" id="ARBA00022741"/>
    </source>
</evidence>
<evidence type="ECO:0000256" key="7">
    <source>
        <dbReference type="ARBA" id="ARBA00023054"/>
    </source>
</evidence>
<keyword evidence="5 10" id="KW-0862">Zinc</keyword>
<dbReference type="GO" id="GO:0006302">
    <property type="term" value="P:double-strand break repair"/>
    <property type="evidence" value="ECO:0007669"/>
    <property type="project" value="InterPro"/>
</dbReference>
<comment type="caution">
    <text evidence="13">The sequence shown here is derived from an EMBL/GenBank/DDBJ whole genome shotgun (WGS) entry which is preliminary data.</text>
</comment>
<dbReference type="GO" id="GO:0005524">
    <property type="term" value="F:ATP binding"/>
    <property type="evidence" value="ECO:0007669"/>
    <property type="project" value="UniProtKB-KW"/>
</dbReference>
<keyword evidence="7 11" id="KW-0175">Coiled coil</keyword>
<protein>
    <submittedName>
        <fullName evidence="13">DNA double-strand break repair Rad50 ATPase</fullName>
    </submittedName>
</protein>
<evidence type="ECO:0000259" key="12">
    <source>
        <dbReference type="PROSITE" id="PS51131"/>
    </source>
</evidence>
<dbReference type="Gene3D" id="1.10.287.510">
    <property type="entry name" value="Helix hairpin bin"/>
    <property type="match status" value="1"/>
</dbReference>
<dbReference type="PANTHER" id="PTHR32114:SF2">
    <property type="entry name" value="ABC TRANSPORTER ABCH.3"/>
    <property type="match status" value="1"/>
</dbReference>
<dbReference type="InterPro" id="IPR038729">
    <property type="entry name" value="Rad50/SbcC_AAA"/>
</dbReference>